<accession>N6W051</accession>
<reference evidence="1 2" key="1">
    <citation type="journal article" date="2013" name="Genome Announc.">
        <title>Genome Sequence of the Polycyclic Aromatic Hydrocarbon-Degrading Bacterium Strain Marinobacter nanhaiticus D15-8WT.</title>
        <authorList>
            <person name="Cui Z."/>
            <person name="Gao W."/>
            <person name="Li Q."/>
            <person name="Xu G."/>
            <person name="Zheng L."/>
        </authorList>
    </citation>
    <scope>NUCLEOTIDE SEQUENCE [LARGE SCALE GENOMIC DNA]</scope>
    <source>
        <strain evidence="1 2">D15-8W</strain>
    </source>
</reference>
<dbReference type="AlphaFoldDB" id="N6W051"/>
<proteinExistence type="predicted"/>
<keyword evidence="2" id="KW-1185">Reference proteome</keyword>
<gene>
    <name evidence="1" type="ORF">J057_18975</name>
</gene>
<name>N6W051_9GAMM</name>
<dbReference type="Proteomes" id="UP000013165">
    <property type="component" value="Unassembled WGS sequence"/>
</dbReference>
<dbReference type="EMBL" id="APLQ01000014">
    <property type="protein sequence ID" value="ENO13509.1"/>
    <property type="molecule type" value="Genomic_DNA"/>
</dbReference>
<protein>
    <submittedName>
        <fullName evidence="1">Uncharacterized protein</fullName>
    </submittedName>
</protein>
<comment type="caution">
    <text evidence="1">The sequence shown here is derived from an EMBL/GenBank/DDBJ whole genome shotgun (WGS) entry which is preliminary data.</text>
</comment>
<dbReference type="HOGENOM" id="CLU_1862796_0_0_6"/>
<dbReference type="RefSeq" id="WP_004581730.1">
    <property type="nucleotide sequence ID" value="NZ_AP028878.1"/>
</dbReference>
<organism evidence="1 2">
    <name type="scientific">Marinobacter nanhaiticus D15-8W</name>
    <dbReference type="NCBI Taxonomy" id="626887"/>
    <lineage>
        <taxon>Bacteria</taxon>
        <taxon>Pseudomonadati</taxon>
        <taxon>Pseudomonadota</taxon>
        <taxon>Gammaproteobacteria</taxon>
        <taxon>Pseudomonadales</taxon>
        <taxon>Marinobacteraceae</taxon>
        <taxon>Marinobacter</taxon>
    </lineage>
</organism>
<dbReference type="OrthoDB" id="9873665at2"/>
<sequence length="137" mass="15442">MNHKSQAESATTSLKIIVESVEAIVSETGRDSDPTVNLNHFLDQLTLPEVKAIYVISQAGRNPSWLEETSSIGPLYLNLTEIRPANEGKQGFMNFILTNTDDLRTYIDRYLETCSRLSLDPFEEIGILIQNEMAQEH</sequence>
<evidence type="ECO:0000313" key="2">
    <source>
        <dbReference type="Proteomes" id="UP000013165"/>
    </source>
</evidence>
<evidence type="ECO:0000313" key="1">
    <source>
        <dbReference type="EMBL" id="ENO13509.1"/>
    </source>
</evidence>